<accession>A0A0C2NCD3</accession>
<sequence length="163" mass="19231">MSGWRIKCIDVSIKKVNSPNLLYPQYLKNFTMEISIQDVLFGVVQMISILVIDEVWWHQDSCDLQIINAKIMPLSSQHFDICDRNCLALVEPEMRVYACYLDKKVRVIIKQLHRLTEYTYQNLILDRYMQTLAPYGDQNQMLVVENVYDKLDQQCKDTAFKTQ</sequence>
<name>A0A0C2NCD3_THEKT</name>
<dbReference type="EMBL" id="JWZT01000581">
    <property type="protein sequence ID" value="KII73965.1"/>
    <property type="molecule type" value="Genomic_DNA"/>
</dbReference>
<proteinExistence type="predicted"/>
<evidence type="ECO:0000313" key="1">
    <source>
        <dbReference type="EMBL" id="KII73965.1"/>
    </source>
</evidence>
<protein>
    <submittedName>
        <fullName evidence="1">Uncharacterized protein</fullName>
    </submittedName>
</protein>
<comment type="caution">
    <text evidence="1">The sequence shown here is derived from an EMBL/GenBank/DDBJ whole genome shotgun (WGS) entry which is preliminary data.</text>
</comment>
<dbReference type="AlphaFoldDB" id="A0A0C2NCD3"/>
<evidence type="ECO:0000313" key="2">
    <source>
        <dbReference type="Proteomes" id="UP000031668"/>
    </source>
</evidence>
<gene>
    <name evidence="1" type="ORF">RF11_14367</name>
</gene>
<dbReference type="Proteomes" id="UP000031668">
    <property type="component" value="Unassembled WGS sequence"/>
</dbReference>
<reference evidence="1 2" key="1">
    <citation type="journal article" date="2014" name="Genome Biol. Evol.">
        <title>The genome of the myxosporean Thelohanellus kitauei shows adaptations to nutrient acquisition within its fish host.</title>
        <authorList>
            <person name="Yang Y."/>
            <person name="Xiong J."/>
            <person name="Zhou Z."/>
            <person name="Huo F."/>
            <person name="Miao W."/>
            <person name="Ran C."/>
            <person name="Liu Y."/>
            <person name="Zhang J."/>
            <person name="Feng J."/>
            <person name="Wang M."/>
            <person name="Wang M."/>
            <person name="Wang L."/>
            <person name="Yao B."/>
        </authorList>
    </citation>
    <scope>NUCLEOTIDE SEQUENCE [LARGE SCALE GENOMIC DNA]</scope>
    <source>
        <strain evidence="1">Wuqing</strain>
    </source>
</reference>
<organism evidence="1 2">
    <name type="scientific">Thelohanellus kitauei</name>
    <name type="common">Myxosporean</name>
    <dbReference type="NCBI Taxonomy" id="669202"/>
    <lineage>
        <taxon>Eukaryota</taxon>
        <taxon>Metazoa</taxon>
        <taxon>Cnidaria</taxon>
        <taxon>Myxozoa</taxon>
        <taxon>Myxosporea</taxon>
        <taxon>Bivalvulida</taxon>
        <taxon>Platysporina</taxon>
        <taxon>Myxobolidae</taxon>
        <taxon>Thelohanellus</taxon>
    </lineage>
</organism>
<keyword evidence="2" id="KW-1185">Reference proteome</keyword>